<feature type="domain" description="Gfo/Idh/MocA-like oxidoreductase N-terminal" evidence="3">
    <location>
        <begin position="382"/>
        <end position="500"/>
    </location>
</feature>
<protein>
    <submittedName>
        <fullName evidence="6">Putative dehydrogenase/glycosyltransferase involved in cell wall biosynthesis/NADPH:quinone reductase-like Zn-dependent oxidoreductase</fullName>
    </submittedName>
</protein>
<dbReference type="GO" id="GO:0016757">
    <property type="term" value="F:glycosyltransferase activity"/>
    <property type="evidence" value="ECO:0007669"/>
    <property type="project" value="InterPro"/>
</dbReference>
<dbReference type="Pfam" id="PF22725">
    <property type="entry name" value="GFO_IDH_MocA_C3"/>
    <property type="match status" value="1"/>
</dbReference>
<dbReference type="InterPro" id="IPR036291">
    <property type="entry name" value="NAD(P)-bd_dom_sf"/>
</dbReference>
<dbReference type="SUPFAM" id="SSF50129">
    <property type="entry name" value="GroES-like"/>
    <property type="match status" value="1"/>
</dbReference>
<dbReference type="InterPro" id="IPR013149">
    <property type="entry name" value="ADH-like_C"/>
</dbReference>
<dbReference type="InterPro" id="IPR000683">
    <property type="entry name" value="Gfo/Idh/MocA-like_OxRdtase_N"/>
</dbReference>
<feature type="domain" description="Alcohol dehydrogenase-like C-terminal" evidence="1">
    <location>
        <begin position="904"/>
        <end position="1000"/>
    </location>
</feature>
<dbReference type="SUPFAM" id="SSF53756">
    <property type="entry name" value="UDP-Glycosyltransferase/glycogen phosphorylase"/>
    <property type="match status" value="1"/>
</dbReference>
<dbReference type="Gene3D" id="3.90.180.10">
    <property type="entry name" value="Medium-chain alcohol dehydrogenases, catalytic domain"/>
    <property type="match status" value="1"/>
</dbReference>
<comment type="caution">
    <text evidence="6">The sequence shown here is derived from an EMBL/GenBank/DDBJ whole genome shotgun (WGS) entry which is preliminary data.</text>
</comment>
<dbReference type="EMBL" id="JACIEK010000009">
    <property type="protein sequence ID" value="MBB3999402.1"/>
    <property type="molecule type" value="Genomic_DNA"/>
</dbReference>
<dbReference type="AlphaFoldDB" id="A0A7W6ML24"/>
<dbReference type="InterPro" id="IPR052515">
    <property type="entry name" value="Gfo/Idh/MocA_Oxidoreductase"/>
</dbReference>
<dbReference type="Gene3D" id="3.40.50.720">
    <property type="entry name" value="NAD(P)-binding Rossmann-like Domain"/>
    <property type="match status" value="2"/>
</dbReference>
<gene>
    <name evidence="6" type="ORF">GGR04_003271</name>
</gene>
<dbReference type="InterPro" id="IPR011032">
    <property type="entry name" value="GroES-like_sf"/>
</dbReference>
<keyword evidence="7" id="KW-1185">Reference proteome</keyword>
<evidence type="ECO:0000259" key="1">
    <source>
        <dbReference type="Pfam" id="PF00107"/>
    </source>
</evidence>
<evidence type="ECO:0000259" key="4">
    <source>
        <dbReference type="Pfam" id="PF13439"/>
    </source>
</evidence>
<dbReference type="PANTHER" id="PTHR43249:SF1">
    <property type="entry name" value="D-GLUCOSIDE 3-DEHYDROGENASE"/>
    <property type="match status" value="1"/>
</dbReference>
<keyword evidence="6" id="KW-0808">Transferase</keyword>
<sequence>MRSAGGEAPRVRLCLATDSLVPSGVGAHMLALAAELGAEFDVTIAADPRSGLVSQALRAGHAAVALTVGDEASLRAALELARPDLLHIHAGIGWEGHGIAEAGRAVGVFPIVRTEHLPFVLTDPAEASAYLEAVAGLDAVICVSMSAAQSFAAAGVDPGAITAIRNGLADRLARRDRASTRAALGIAEDTCLLLCVARLTEQKGHAVLLDALALLPTHVARDMLCLVAGDGPLRTALAAQAETLGLGARLRFLGARDDVPDLMAAADLLVLPSLFEGLPLVAIEAMAAGLPVVATRIGGTDEAIIHGETGWLADPGDPRALAAAIAVALEDPEALAQAGAAGRRRFETHFQASRMAAETAGLYRRLRASSHDIIQDADMKTIRIGFVGAGGIAHRHLGILEGFQDVAIVGFADTDRARAEEAALRFGARAFTDAAEMMDACALDAVYICIPPFAHGAPERAAIARGLPFFVEKPVALDIETAEAIAAEIEAKGLVTGVGYHWRYLDTVDEARALLRDNPAQLLSGYWLDSTPPPQWWWHEDRSGGQMVEQATHLLDLARFLVGEVTEVYGRAAHKERPDFPGLDVPTTSTASLTFASGTVANVASTCLLGWNHRVGLHIFADKLAIELTDREIMVDVGRGRPVRGADGDPVWREDRDFVDAVAGGENRIRCTYADAVATHRLALAVVESGRTGEVVHLTAPVPTRAPLAPLQFPPRPEPGQLPHGHRHIRSLGVERPGEAYHFQYEEGPPGESQVRLDTLYTGFSAGTELTFYKNTNPYLHSRWDGGRGVFVPGEAGQHFPVPFLGYMEVARVTEARAPGFAPGEIVASTYAHKSGHTADPFHDLLVKLPAGIDPMLGIYVAQMGPIAANGLLHADAELAGAHVERLGQGVTGRPVLVMGGGVVGLLVALFAARAGAAEIVVADPSPFRRARIEALGFRAMEEDEAWAYAKANWHHGGGDRGADFVFQTRADARSLHASLRALRPQGTVIDLAFYQGGAEAVRLGEEFHHNGLAIRCAQINRVPRGLAFEWNKRRLAQETIGLLGARGRDIAEHMITHVVPFEEAPAFLRHLVEERPDFLQIVFKVRD</sequence>
<dbReference type="Proteomes" id="UP000542776">
    <property type="component" value="Unassembled WGS sequence"/>
</dbReference>
<dbReference type="SUPFAM" id="SSF55347">
    <property type="entry name" value="Glyceraldehyde-3-phosphate dehydrogenase-like, C-terminal domain"/>
    <property type="match status" value="1"/>
</dbReference>
<dbReference type="Pfam" id="PF00534">
    <property type="entry name" value="Glycos_transf_1"/>
    <property type="match status" value="1"/>
</dbReference>
<dbReference type="GO" id="GO:0000166">
    <property type="term" value="F:nucleotide binding"/>
    <property type="evidence" value="ECO:0007669"/>
    <property type="project" value="InterPro"/>
</dbReference>
<dbReference type="SUPFAM" id="SSF51735">
    <property type="entry name" value="NAD(P)-binding Rossmann-fold domains"/>
    <property type="match status" value="2"/>
</dbReference>
<dbReference type="PANTHER" id="PTHR43249">
    <property type="entry name" value="UDP-N-ACETYL-2-AMINO-2-DEOXY-D-GLUCURONATE OXIDASE"/>
    <property type="match status" value="1"/>
</dbReference>
<accession>A0A7W6ML24</accession>
<evidence type="ECO:0000259" key="3">
    <source>
        <dbReference type="Pfam" id="PF01408"/>
    </source>
</evidence>
<dbReference type="InterPro" id="IPR028098">
    <property type="entry name" value="Glyco_trans_4-like_N"/>
</dbReference>
<organism evidence="6 7">
    <name type="scientific">Aureimonas pseudogalii</name>
    <dbReference type="NCBI Taxonomy" id="1744844"/>
    <lineage>
        <taxon>Bacteria</taxon>
        <taxon>Pseudomonadati</taxon>
        <taxon>Pseudomonadota</taxon>
        <taxon>Alphaproteobacteria</taxon>
        <taxon>Hyphomicrobiales</taxon>
        <taxon>Aurantimonadaceae</taxon>
        <taxon>Aureimonas</taxon>
    </lineage>
</organism>
<feature type="domain" description="GFO/IDH/MocA-like oxidoreductase" evidence="5">
    <location>
        <begin position="526"/>
        <end position="623"/>
    </location>
</feature>
<feature type="domain" description="Glycosyl transferase family 1" evidence="2">
    <location>
        <begin position="177"/>
        <end position="344"/>
    </location>
</feature>
<evidence type="ECO:0000313" key="7">
    <source>
        <dbReference type="Proteomes" id="UP000542776"/>
    </source>
</evidence>
<feature type="domain" description="Glycosyltransferase subfamily 4-like N-terminal" evidence="4">
    <location>
        <begin position="23"/>
        <end position="168"/>
    </location>
</feature>
<proteinExistence type="predicted"/>
<dbReference type="Pfam" id="PF13439">
    <property type="entry name" value="Glyco_transf_4"/>
    <property type="match status" value="1"/>
</dbReference>
<evidence type="ECO:0000259" key="5">
    <source>
        <dbReference type="Pfam" id="PF22725"/>
    </source>
</evidence>
<dbReference type="Pfam" id="PF01408">
    <property type="entry name" value="GFO_IDH_MocA"/>
    <property type="match status" value="1"/>
</dbReference>
<reference evidence="6 7" key="1">
    <citation type="submission" date="2020-08" db="EMBL/GenBank/DDBJ databases">
        <title>Genomic Encyclopedia of Type Strains, Phase IV (KMG-IV): sequencing the most valuable type-strain genomes for metagenomic binning, comparative biology and taxonomic classification.</title>
        <authorList>
            <person name="Goeker M."/>
        </authorList>
    </citation>
    <scope>NUCLEOTIDE SEQUENCE [LARGE SCALE GENOMIC DNA]</scope>
    <source>
        <strain evidence="6 7">DSM 102238</strain>
    </source>
</reference>
<dbReference type="CDD" id="cd08255">
    <property type="entry name" value="2-desacetyl-2-hydroxyethyl_bacteriochlorophyllide_like"/>
    <property type="match status" value="1"/>
</dbReference>
<dbReference type="InterPro" id="IPR055170">
    <property type="entry name" value="GFO_IDH_MocA-like_dom"/>
</dbReference>
<dbReference type="InterPro" id="IPR001296">
    <property type="entry name" value="Glyco_trans_1"/>
</dbReference>
<name>A0A7W6ML24_9HYPH</name>
<evidence type="ECO:0000259" key="2">
    <source>
        <dbReference type="Pfam" id="PF00534"/>
    </source>
</evidence>
<dbReference type="CDD" id="cd03801">
    <property type="entry name" value="GT4_PimA-like"/>
    <property type="match status" value="1"/>
</dbReference>
<dbReference type="Pfam" id="PF00107">
    <property type="entry name" value="ADH_zinc_N"/>
    <property type="match status" value="1"/>
</dbReference>
<evidence type="ECO:0000313" key="6">
    <source>
        <dbReference type="EMBL" id="MBB3999402.1"/>
    </source>
</evidence>
<dbReference type="Gene3D" id="3.30.360.10">
    <property type="entry name" value="Dihydrodipicolinate Reductase, domain 2"/>
    <property type="match status" value="1"/>
</dbReference>
<dbReference type="Gene3D" id="3.40.50.2000">
    <property type="entry name" value="Glycogen Phosphorylase B"/>
    <property type="match status" value="2"/>
</dbReference>